<comment type="subcellular location">
    <subcellularLocation>
        <location evidence="6">Cell membrane</location>
        <topology evidence="6">Multi-pass membrane protein</topology>
    </subcellularLocation>
    <subcellularLocation>
        <location evidence="1">Membrane</location>
        <topology evidence="1">Multi-pass membrane protein</topology>
    </subcellularLocation>
</comment>
<comment type="caution">
    <text evidence="8">The sequence shown here is derived from an EMBL/GenBank/DDBJ whole genome shotgun (WGS) entry which is preliminary data.</text>
</comment>
<feature type="transmembrane region" description="Helical" evidence="6">
    <location>
        <begin position="23"/>
        <end position="44"/>
    </location>
</feature>
<dbReference type="RefSeq" id="WP_285662370.1">
    <property type="nucleotide sequence ID" value="NZ_BSTX01000001.1"/>
</dbReference>
<evidence type="ECO:0000256" key="1">
    <source>
        <dbReference type="ARBA" id="ARBA00004141"/>
    </source>
</evidence>
<dbReference type="PANTHER" id="PTHR43229">
    <property type="entry name" value="NODULATION PROTEIN J"/>
    <property type="match status" value="1"/>
</dbReference>
<evidence type="ECO:0000313" key="8">
    <source>
        <dbReference type="EMBL" id="GLZ77241.1"/>
    </source>
</evidence>
<evidence type="ECO:0000256" key="3">
    <source>
        <dbReference type="ARBA" id="ARBA00022989"/>
    </source>
</evidence>
<dbReference type="Pfam" id="PF01061">
    <property type="entry name" value="ABC2_membrane"/>
    <property type="match status" value="1"/>
</dbReference>
<dbReference type="GO" id="GO:0140359">
    <property type="term" value="F:ABC-type transporter activity"/>
    <property type="evidence" value="ECO:0007669"/>
    <property type="project" value="InterPro"/>
</dbReference>
<proteinExistence type="inferred from homology"/>
<feature type="transmembrane region" description="Helical" evidence="6">
    <location>
        <begin position="139"/>
        <end position="158"/>
    </location>
</feature>
<feature type="transmembrane region" description="Helical" evidence="6">
    <location>
        <begin position="170"/>
        <end position="190"/>
    </location>
</feature>
<dbReference type="Proteomes" id="UP001165079">
    <property type="component" value="Unassembled WGS sequence"/>
</dbReference>
<dbReference type="PANTHER" id="PTHR43229:SF2">
    <property type="entry name" value="NODULATION PROTEIN J"/>
    <property type="match status" value="1"/>
</dbReference>
<evidence type="ECO:0000256" key="4">
    <source>
        <dbReference type="ARBA" id="ARBA00023136"/>
    </source>
</evidence>
<protein>
    <recommendedName>
        <fullName evidence="6">Transport permease protein</fullName>
    </recommendedName>
</protein>
<name>A0A9W6W982_9ACTN</name>
<organism evidence="8 9">
    <name type="scientific">Actinorhabdospora filicis</name>
    <dbReference type="NCBI Taxonomy" id="1785913"/>
    <lineage>
        <taxon>Bacteria</taxon>
        <taxon>Bacillati</taxon>
        <taxon>Actinomycetota</taxon>
        <taxon>Actinomycetes</taxon>
        <taxon>Micromonosporales</taxon>
        <taxon>Micromonosporaceae</taxon>
        <taxon>Actinorhabdospora</taxon>
    </lineage>
</organism>
<evidence type="ECO:0000256" key="2">
    <source>
        <dbReference type="ARBA" id="ARBA00022692"/>
    </source>
</evidence>
<dbReference type="AlphaFoldDB" id="A0A9W6W982"/>
<dbReference type="EMBL" id="BSTX01000001">
    <property type="protein sequence ID" value="GLZ77241.1"/>
    <property type="molecule type" value="Genomic_DNA"/>
</dbReference>
<feature type="domain" description="ABC transmembrane type-2" evidence="7">
    <location>
        <begin position="24"/>
        <end position="259"/>
    </location>
</feature>
<sequence length="264" mass="28408">MPGTVTIGLSRGLMEIRDFSRDIGQVMFTFSFPALLLLMLGGIYDQHLGDGLNLSHVFAASIAASAIVSTSFVNLGGSIAAERDDGTLKRLRTTPMPKVSYFMGKIILVLVISVVELALMLGLAVLLYDMKLPTDAGHWLRLGWLFLLGVTCWSLLGMAASGLARSARSAAIIMSVIYTLLGFVSGVYIVPGSIPPVMADIGAVFPLKWLAQGFRSALLPDLAQAQEATGSWELGRVALVLLGWTVAGLVLCMMTFRWRSARTR</sequence>
<feature type="transmembrane region" description="Helical" evidence="6">
    <location>
        <begin position="56"/>
        <end position="81"/>
    </location>
</feature>
<keyword evidence="6" id="KW-1003">Cell membrane</keyword>
<feature type="transmembrane region" description="Helical" evidence="6">
    <location>
        <begin position="102"/>
        <end position="127"/>
    </location>
</feature>
<keyword evidence="9" id="KW-1185">Reference proteome</keyword>
<dbReference type="PROSITE" id="PS51012">
    <property type="entry name" value="ABC_TM2"/>
    <property type="match status" value="1"/>
</dbReference>
<comment type="similarity">
    <text evidence="6">Belongs to the ABC-2 integral membrane protein family.</text>
</comment>
<evidence type="ECO:0000256" key="6">
    <source>
        <dbReference type="RuleBase" id="RU361157"/>
    </source>
</evidence>
<gene>
    <name evidence="8" type="ORF">Afil01_20480</name>
</gene>
<dbReference type="InterPro" id="IPR000412">
    <property type="entry name" value="ABC_2_transport"/>
</dbReference>
<dbReference type="GO" id="GO:0043190">
    <property type="term" value="C:ATP-binding cassette (ABC) transporter complex"/>
    <property type="evidence" value="ECO:0007669"/>
    <property type="project" value="InterPro"/>
</dbReference>
<keyword evidence="2 6" id="KW-0812">Transmembrane</keyword>
<dbReference type="InterPro" id="IPR013525">
    <property type="entry name" value="ABC2_TM"/>
</dbReference>
<evidence type="ECO:0000256" key="5">
    <source>
        <dbReference type="ARBA" id="ARBA00023251"/>
    </source>
</evidence>
<dbReference type="GO" id="GO:0046677">
    <property type="term" value="P:response to antibiotic"/>
    <property type="evidence" value="ECO:0007669"/>
    <property type="project" value="UniProtKB-KW"/>
</dbReference>
<reference evidence="8" key="1">
    <citation type="submission" date="2023-03" db="EMBL/GenBank/DDBJ databases">
        <title>Actinorhabdospora filicis NBRC 111898.</title>
        <authorList>
            <person name="Ichikawa N."/>
            <person name="Sato H."/>
            <person name="Tonouchi N."/>
        </authorList>
    </citation>
    <scope>NUCLEOTIDE SEQUENCE</scope>
    <source>
        <strain evidence="8">NBRC 111898</strain>
    </source>
</reference>
<keyword evidence="6" id="KW-0813">Transport</keyword>
<dbReference type="InterPro" id="IPR047817">
    <property type="entry name" value="ABC2_TM_bact-type"/>
</dbReference>
<keyword evidence="4 6" id="KW-0472">Membrane</keyword>
<dbReference type="InterPro" id="IPR051784">
    <property type="entry name" value="Nod_factor_ABC_transporter"/>
</dbReference>
<evidence type="ECO:0000313" key="9">
    <source>
        <dbReference type="Proteomes" id="UP001165079"/>
    </source>
</evidence>
<dbReference type="PIRSF" id="PIRSF006648">
    <property type="entry name" value="DrrB"/>
    <property type="match status" value="1"/>
</dbReference>
<keyword evidence="5" id="KW-0046">Antibiotic resistance</keyword>
<evidence type="ECO:0000259" key="7">
    <source>
        <dbReference type="PROSITE" id="PS51012"/>
    </source>
</evidence>
<keyword evidence="3 6" id="KW-1133">Transmembrane helix</keyword>
<accession>A0A9W6W982</accession>
<feature type="transmembrane region" description="Helical" evidence="6">
    <location>
        <begin position="237"/>
        <end position="256"/>
    </location>
</feature>